<sequence length="1709" mass="185014">MDRFNLKNYRQQSRSSVPHTESQPVASTSKLPPLQNGTLSSQNAYTSQALNPSAATVQHLQSYWMLAAQDGAYTQAQAQAQAQIHHQQEIQRQQQQQRHHQDLRGLGREGYQPQNHYPRVQQDPRPSSSSGDGLAQTFPSPRLNPSSTASSTSKTSPTVAVHPNPNLPTNPGLNPSPALVLQLSELVAQKVFEAMERAGIVSAGANGSKGKERASGPSDAHIPTIAPDQPNDTHMKLLVQVIKEMKQDVKGIKDVLVGSEEGNDTRGKSRVIVLDHTDEEDNATLGSWRTRLDQKRKDRKSNRRMQTKESKGMLQRLESLEMDVQEMLERLRDPLAGVDGEGVFRRQQEGPHDQPQAQAQREPPGLPLIQQQQATIIDLTTSPSRDGTEGVGDSEMLVDKVARVDGTEKEQGLDQIVEDMEFLGDKSGAVGVGVGAVRMMQVDEEPAPQGEANDVFGPLTPNSLDASKPLQLNSKGLESSEAPPLSPRSGSEEAPKMKIRLSPKVTLVVESPPHQQGDVLTSTPLRPARSATPPPGFSPVDWSKFSDVSRSRSGSLAAGMKPKRSESTSLSSSSLLSTTKPVPEIQKFVPTCSASSTPRNSYPLRRPSEDSIAALRMEVRQSPRMSPGVIVLEGSMSVDRNSPLGMSRSVSEMSLPPAPPPPTVAAASPTKAQAEVVAAPGMMKPTVSTNPVLTPLPATMDSTVVSSPQVMPPTELMSVDSPSQPAQTFEDAEDVPSPSPALASLPQKMPPFPASVVSSVEEEQDVEKKPEVENALPSRANLSVPSRLERRHAEDLDTDEEDTPSRKSLLQRRRRSRWVRDSSEEEFGEGARGGHQQAVEAQEEEEEGEVEGGKSSIQLDKEGKIGADQESYEEEEEGVTGPSSEAEPPLILTGDRTFDEYEEDEGEEENSVERTDEDEEGVLVTEEEEELQREVEELREDEDEQETTSASAPLSPAAAANSSSPSASQSASQDGHRSSSPPNAHHSSSPVPSSPNAYSSSGVSSITINLDQVDLGNVRFGPPKKVPSNSSALQLSQSTTATADCEAVVQSLVAYSEDVDGGADDNRLAVIEEADERAAAQSSAPVVPAEADSEEEADNLGHSFEGGVPADDTDDNEHQEDSNLDHTFQNGVPADKLGEHGSESTPAVPHQSEGPKLQPAPAASARQQTKPALAQARPNLFAANPKTPQKPKTAEYIYIPSGSSSPIKKTTTSREVGNGKGKETEKVKMEKKPVTSIDVSSDDDDIVITGRSRRGRPPPTRPILTKTPVKLELFDGPGPIRTSTPVQGNAPFPPFPFSSAVGALLNSEPRRTPKTSKRPVDLLGNLSPMSALTPSPKRPMRNDMDEVDPRSPPFDPKKHAARVDDDDDTEIRPIKKKRKASAATSATGSMKLDLDRSSEATAKAPPAKKRLLVIPKAGQSAAVTRVKKRKANPDPDDDDEEPPLKKAMLRRSVRSSETSSNSNSSSRESSKEKGKEKEKPRERPVRTSSRSNLSPAKEDKPPKDVKVEHSSAKKTPIRRPRGPPKKVAVVWPTCSNPNYDQHLQCDICRDWYHIGCVGVETGDYRLDETEIYTCPPCEAFSDEEISPSKRKKSATVKSSTSKCARPDCQVDIIEPDDVFEVEAIVGMSGSGASAVYLVKWQNYGFDEVTKQTLESMELSDPRILLETFYKAAKAEGLELKTRKNEYAVLKAAAAAGWNSQGEYVIKSEP</sequence>
<feature type="compositionally biased region" description="Low complexity" evidence="1">
    <location>
        <begin position="1079"/>
        <end position="1090"/>
    </location>
</feature>
<feature type="compositionally biased region" description="Low complexity" evidence="1">
    <location>
        <begin position="145"/>
        <end position="173"/>
    </location>
</feature>
<feature type="region of interest" description="Disordered" evidence="1">
    <location>
        <begin position="703"/>
        <end position="1003"/>
    </location>
</feature>
<dbReference type="PROSITE" id="PS50013">
    <property type="entry name" value="CHROMO_2"/>
    <property type="match status" value="1"/>
</dbReference>
<proteinExistence type="predicted"/>
<dbReference type="STRING" id="686832.A0A0C3CRX5"/>
<accession>A0A0C3CRX5</accession>
<feature type="compositionally biased region" description="Polar residues" evidence="1">
    <location>
        <begin position="460"/>
        <end position="477"/>
    </location>
</feature>
<feature type="compositionally biased region" description="Acidic residues" evidence="1">
    <location>
        <begin position="900"/>
        <end position="946"/>
    </location>
</feature>
<dbReference type="SUPFAM" id="SSF54160">
    <property type="entry name" value="Chromo domain-like"/>
    <property type="match status" value="1"/>
</dbReference>
<dbReference type="Proteomes" id="UP000053424">
    <property type="component" value="Unassembled WGS sequence"/>
</dbReference>
<reference evidence="4" key="2">
    <citation type="submission" date="2015-01" db="EMBL/GenBank/DDBJ databases">
        <title>Evolutionary Origins and Diversification of the Mycorrhizal Mutualists.</title>
        <authorList>
            <consortium name="DOE Joint Genome Institute"/>
            <consortium name="Mycorrhizal Genomics Consortium"/>
            <person name="Kohler A."/>
            <person name="Kuo A."/>
            <person name="Nagy L.G."/>
            <person name="Floudas D."/>
            <person name="Copeland A."/>
            <person name="Barry K.W."/>
            <person name="Cichocki N."/>
            <person name="Veneault-Fourrey C."/>
            <person name="LaButti K."/>
            <person name="Lindquist E.A."/>
            <person name="Lipzen A."/>
            <person name="Lundell T."/>
            <person name="Morin E."/>
            <person name="Murat C."/>
            <person name="Riley R."/>
            <person name="Ohm R."/>
            <person name="Sun H."/>
            <person name="Tunlid A."/>
            <person name="Henrissat B."/>
            <person name="Grigoriev I.V."/>
            <person name="Hibbett D.S."/>
            <person name="Martin F."/>
        </authorList>
    </citation>
    <scope>NUCLEOTIDE SEQUENCE [LARGE SCALE GENOMIC DNA]</scope>
    <source>
        <strain evidence="4">h7</strain>
    </source>
</reference>
<feature type="compositionally biased region" description="Polar residues" evidence="1">
    <location>
        <begin position="1027"/>
        <end position="1041"/>
    </location>
</feature>
<feature type="region of interest" description="Disordered" evidence="1">
    <location>
        <begin position="285"/>
        <end position="313"/>
    </location>
</feature>
<dbReference type="InterPro" id="IPR016197">
    <property type="entry name" value="Chromo-like_dom_sf"/>
</dbReference>
<feature type="compositionally biased region" description="Low complexity" evidence="1">
    <location>
        <begin position="567"/>
        <end position="579"/>
    </location>
</feature>
<feature type="compositionally biased region" description="Low complexity" evidence="1">
    <location>
        <begin position="947"/>
        <end position="1003"/>
    </location>
</feature>
<feature type="region of interest" description="Disordered" evidence="1">
    <location>
        <begin position="442"/>
        <end position="497"/>
    </location>
</feature>
<evidence type="ECO:0000256" key="1">
    <source>
        <dbReference type="SAM" id="MobiDB-lite"/>
    </source>
</evidence>
<feature type="region of interest" description="Disordered" evidence="1">
    <location>
        <begin position="84"/>
        <end position="173"/>
    </location>
</feature>
<feature type="compositionally biased region" description="Basic and acidic residues" evidence="1">
    <location>
        <begin position="1496"/>
        <end position="1511"/>
    </location>
</feature>
<dbReference type="EMBL" id="KN831770">
    <property type="protein sequence ID" value="KIM46834.1"/>
    <property type="molecule type" value="Genomic_DNA"/>
</dbReference>
<dbReference type="SUPFAM" id="SSF57903">
    <property type="entry name" value="FYVE/PHD zinc finger"/>
    <property type="match status" value="1"/>
</dbReference>
<feature type="compositionally biased region" description="Low complexity" evidence="1">
    <location>
        <begin position="1455"/>
        <end position="1467"/>
    </location>
</feature>
<feature type="non-terminal residue" evidence="3">
    <location>
        <position position="1"/>
    </location>
</feature>
<dbReference type="Gene3D" id="2.40.50.40">
    <property type="match status" value="1"/>
</dbReference>
<reference evidence="3 4" key="1">
    <citation type="submission" date="2014-04" db="EMBL/GenBank/DDBJ databases">
        <authorList>
            <consortium name="DOE Joint Genome Institute"/>
            <person name="Kuo A."/>
            <person name="Gay G."/>
            <person name="Dore J."/>
            <person name="Kohler A."/>
            <person name="Nagy L.G."/>
            <person name="Floudas D."/>
            <person name="Copeland A."/>
            <person name="Barry K.W."/>
            <person name="Cichocki N."/>
            <person name="Veneault-Fourrey C."/>
            <person name="LaButti K."/>
            <person name="Lindquist E.A."/>
            <person name="Lipzen A."/>
            <person name="Lundell T."/>
            <person name="Morin E."/>
            <person name="Murat C."/>
            <person name="Sun H."/>
            <person name="Tunlid A."/>
            <person name="Henrissat B."/>
            <person name="Grigoriev I.V."/>
            <person name="Hibbett D.S."/>
            <person name="Martin F."/>
            <person name="Nordberg H.P."/>
            <person name="Cantor M.N."/>
            <person name="Hua S.X."/>
        </authorList>
    </citation>
    <scope>NUCLEOTIDE SEQUENCE [LARGE SCALE GENOMIC DNA]</scope>
    <source>
        <strain evidence="4">h7</strain>
    </source>
</reference>
<evidence type="ECO:0000313" key="4">
    <source>
        <dbReference type="Proteomes" id="UP000053424"/>
    </source>
</evidence>
<dbReference type="Gene3D" id="3.30.40.10">
    <property type="entry name" value="Zinc/RING finger domain, C3HC4 (zinc finger)"/>
    <property type="match status" value="1"/>
</dbReference>
<feature type="region of interest" description="Disordered" evidence="1">
    <location>
        <begin position="204"/>
        <end position="231"/>
    </location>
</feature>
<feature type="compositionally biased region" description="Low complexity" evidence="1">
    <location>
        <begin position="1196"/>
        <end position="1210"/>
    </location>
</feature>
<dbReference type="HOGENOM" id="CLU_240619_0_0_1"/>
<dbReference type="GO" id="GO:0006338">
    <property type="term" value="P:chromatin remodeling"/>
    <property type="evidence" value="ECO:0007669"/>
    <property type="project" value="UniProtKB-ARBA"/>
</dbReference>
<feature type="region of interest" description="Disordered" evidence="1">
    <location>
        <begin position="646"/>
        <end position="671"/>
    </location>
</feature>
<name>A0A0C3CRX5_HEBCY</name>
<feature type="compositionally biased region" description="Basic residues" evidence="1">
    <location>
        <begin position="1515"/>
        <end position="1524"/>
    </location>
</feature>
<feature type="domain" description="Chromo" evidence="2">
    <location>
        <begin position="1619"/>
        <end position="1680"/>
    </location>
</feature>
<feature type="compositionally biased region" description="Basic and acidic residues" evidence="1">
    <location>
        <begin position="1340"/>
        <end position="1363"/>
    </location>
</feature>
<feature type="region of interest" description="Disordered" evidence="1">
    <location>
        <begin position="509"/>
        <end position="582"/>
    </location>
</feature>
<dbReference type="InterPro" id="IPR013083">
    <property type="entry name" value="Znf_RING/FYVE/PHD"/>
</dbReference>
<feature type="compositionally biased region" description="Polar residues" evidence="1">
    <location>
        <begin position="8"/>
        <end position="43"/>
    </location>
</feature>
<feature type="compositionally biased region" description="Basic and acidic residues" evidence="1">
    <location>
        <begin position="1468"/>
        <end position="1485"/>
    </location>
</feature>
<organism evidence="3 4">
    <name type="scientific">Hebeloma cylindrosporum</name>
    <dbReference type="NCBI Taxonomy" id="76867"/>
    <lineage>
        <taxon>Eukaryota</taxon>
        <taxon>Fungi</taxon>
        <taxon>Dikarya</taxon>
        <taxon>Basidiomycota</taxon>
        <taxon>Agaricomycotina</taxon>
        <taxon>Agaricomycetes</taxon>
        <taxon>Agaricomycetidae</taxon>
        <taxon>Agaricales</taxon>
        <taxon>Agaricineae</taxon>
        <taxon>Hymenogastraceae</taxon>
        <taxon>Hebeloma</taxon>
    </lineage>
</organism>
<dbReference type="InterPro" id="IPR000953">
    <property type="entry name" value="Chromo/chromo_shadow_dom"/>
</dbReference>
<feature type="compositionally biased region" description="Low complexity" evidence="1">
    <location>
        <begin position="84"/>
        <end position="96"/>
    </location>
</feature>
<keyword evidence="4" id="KW-1185">Reference proteome</keyword>
<feature type="region of interest" description="Disordered" evidence="1">
    <location>
        <begin position="587"/>
        <end position="606"/>
    </location>
</feature>
<feature type="region of interest" description="Disordered" evidence="1">
    <location>
        <begin position="1016"/>
        <end position="1041"/>
    </location>
</feature>
<evidence type="ECO:0000259" key="2">
    <source>
        <dbReference type="PROSITE" id="PS50013"/>
    </source>
</evidence>
<gene>
    <name evidence="3" type="ORF">M413DRAFT_440409</name>
</gene>
<protein>
    <recommendedName>
        <fullName evidence="2">Chromo domain-containing protein</fullName>
    </recommendedName>
</protein>
<dbReference type="InterPro" id="IPR011011">
    <property type="entry name" value="Znf_FYVE_PHD"/>
</dbReference>
<feature type="compositionally biased region" description="Basic and acidic residues" evidence="1">
    <location>
        <begin position="1220"/>
        <end position="1233"/>
    </location>
</feature>
<feature type="region of interest" description="Disordered" evidence="1">
    <location>
        <begin position="1"/>
        <end position="43"/>
    </location>
</feature>
<evidence type="ECO:0000313" key="3">
    <source>
        <dbReference type="EMBL" id="KIM46834.1"/>
    </source>
</evidence>
<feature type="compositionally biased region" description="Acidic residues" evidence="1">
    <location>
        <begin position="841"/>
        <end position="850"/>
    </location>
</feature>
<dbReference type="OrthoDB" id="436852at2759"/>
<feature type="region of interest" description="Disordered" evidence="1">
    <location>
        <begin position="1072"/>
        <end position="1525"/>
    </location>
</feature>